<accession>A0A8R1Z244</accession>
<name>A0A2A6CKA2_PRIPA</name>
<organism evidence="2 3">
    <name type="scientific">Pristionchus pacificus</name>
    <name type="common">Parasitic nematode worm</name>
    <dbReference type="NCBI Taxonomy" id="54126"/>
    <lineage>
        <taxon>Eukaryota</taxon>
        <taxon>Metazoa</taxon>
        <taxon>Ecdysozoa</taxon>
        <taxon>Nematoda</taxon>
        <taxon>Chromadorea</taxon>
        <taxon>Rhabditida</taxon>
        <taxon>Rhabditina</taxon>
        <taxon>Diplogasteromorpha</taxon>
        <taxon>Diplogasteroidea</taxon>
        <taxon>Neodiplogasteridae</taxon>
        <taxon>Pristionchus</taxon>
    </lineage>
</organism>
<evidence type="ECO:0000256" key="1">
    <source>
        <dbReference type="ARBA" id="ARBA00023157"/>
    </source>
</evidence>
<dbReference type="OrthoDB" id="5787727at2759"/>
<dbReference type="InterPro" id="IPR001304">
    <property type="entry name" value="C-type_lectin-like"/>
</dbReference>
<dbReference type="PANTHER" id="PTHR22991">
    <property type="entry name" value="PROTEIN CBG13490"/>
    <property type="match status" value="1"/>
</dbReference>
<dbReference type="Gene3D" id="3.10.100.10">
    <property type="entry name" value="Mannose-Binding Protein A, subunit A"/>
    <property type="match status" value="1"/>
</dbReference>
<gene>
    <name evidence="2" type="primary">WBGene00280153</name>
</gene>
<accession>A0A2A6CKA2</accession>
<protein>
    <submittedName>
        <fullName evidence="2">C-type lectin</fullName>
    </submittedName>
</protein>
<dbReference type="PANTHER" id="PTHR22991:SF40">
    <property type="entry name" value="PROTEIN CBG13490"/>
    <property type="match status" value="1"/>
</dbReference>
<dbReference type="CDD" id="cd00037">
    <property type="entry name" value="CLECT"/>
    <property type="match status" value="1"/>
</dbReference>
<dbReference type="InterPro" id="IPR016186">
    <property type="entry name" value="C-type_lectin-like/link_sf"/>
</dbReference>
<dbReference type="Proteomes" id="UP000005239">
    <property type="component" value="Unassembled WGS sequence"/>
</dbReference>
<dbReference type="PROSITE" id="PS51257">
    <property type="entry name" value="PROKAR_LIPOPROTEIN"/>
    <property type="match status" value="1"/>
</dbReference>
<dbReference type="InterPro" id="IPR050976">
    <property type="entry name" value="Snaclec"/>
</dbReference>
<reference evidence="3" key="1">
    <citation type="journal article" date="2008" name="Nat. Genet.">
        <title>The Pristionchus pacificus genome provides a unique perspective on nematode lifestyle and parasitism.</title>
        <authorList>
            <person name="Dieterich C."/>
            <person name="Clifton S.W."/>
            <person name="Schuster L.N."/>
            <person name="Chinwalla A."/>
            <person name="Delehaunty K."/>
            <person name="Dinkelacker I."/>
            <person name="Fulton L."/>
            <person name="Fulton R."/>
            <person name="Godfrey J."/>
            <person name="Minx P."/>
            <person name="Mitreva M."/>
            <person name="Roeseler W."/>
            <person name="Tian H."/>
            <person name="Witte H."/>
            <person name="Yang S.P."/>
            <person name="Wilson R.K."/>
            <person name="Sommer R.J."/>
        </authorList>
    </citation>
    <scope>NUCLEOTIDE SEQUENCE [LARGE SCALE GENOMIC DNA]</scope>
    <source>
        <strain evidence="3">PS312</strain>
    </source>
</reference>
<dbReference type="SMART" id="SM00034">
    <property type="entry name" value="CLECT"/>
    <property type="match status" value="1"/>
</dbReference>
<dbReference type="Pfam" id="PF00059">
    <property type="entry name" value="Lectin_C"/>
    <property type="match status" value="1"/>
</dbReference>
<evidence type="ECO:0000313" key="2">
    <source>
        <dbReference type="EnsemblMetazoa" id="PPA41784.1"/>
    </source>
</evidence>
<keyword evidence="1" id="KW-1015">Disulfide bond</keyword>
<keyword evidence="3" id="KW-1185">Reference proteome</keyword>
<reference evidence="2" key="2">
    <citation type="submission" date="2022-06" db="UniProtKB">
        <authorList>
            <consortium name="EnsemblMetazoa"/>
        </authorList>
    </citation>
    <scope>IDENTIFICATION</scope>
    <source>
        <strain evidence="2">PS312</strain>
    </source>
</reference>
<proteinExistence type="predicted"/>
<sequence>MRSSLLSLYLLPLVFGSSCPSGLELVRDGQCRGVYDMVNASTNELIASCNEIQAQPVIIHTAEGWCATNSPKIGNGPTAVDFKPPIGKYSSGISLTESANPDAVGRCFPIRTAAPSIFTIGTKVHCAINVVKSPIFCTKQLKQPQPSGDGCEAFADDGGDGVCDQVGATAANWQDAQALCKQFGAELASVHNQQEKALLRRLAVWRGAVNGLFLGATIAGKGKDFGSADGTEWDYANFYSGESSIPDPGLWRLPGDGHFICLGAMDELRLLCPTTRRVCSMARRNSESCWHKLGVYVP</sequence>
<dbReference type="InterPro" id="IPR016187">
    <property type="entry name" value="CTDL_fold"/>
</dbReference>
<dbReference type="SUPFAM" id="SSF56436">
    <property type="entry name" value="C-type lectin-like"/>
    <property type="match status" value="1"/>
</dbReference>
<dbReference type="EnsemblMetazoa" id="PPA41784.1">
    <property type="protein sequence ID" value="PPA41784.1"/>
    <property type="gene ID" value="WBGene00280153"/>
</dbReference>
<dbReference type="AlphaFoldDB" id="A0A2A6CKA2"/>
<evidence type="ECO:0000313" key="3">
    <source>
        <dbReference type="Proteomes" id="UP000005239"/>
    </source>
</evidence>